<evidence type="ECO:0000313" key="3">
    <source>
        <dbReference type="Proteomes" id="UP000266234"/>
    </source>
</evidence>
<dbReference type="AlphaFoldDB" id="A0A395T3C9"/>
<sequence>MKHFAALTTFVSVVTAIDGHLYITPDCTMTAPGGGFGSYLRCNNLQPNTCCGIDIVDSPFQSVAVRGIRDGFAVQLVGYDGGNCTTRRAVKRNQGSSLICIPFLGLQYTGCNYSNGPFGPFKRATPEGKAGCQRPDALVLSDGTEYALSGLGEEDFKEM</sequence>
<evidence type="ECO:0000313" key="2">
    <source>
        <dbReference type="EMBL" id="RGP78986.1"/>
    </source>
</evidence>
<keyword evidence="3" id="KW-1185">Reference proteome</keyword>
<name>A0A395T3C9_9HYPO</name>
<proteinExistence type="predicted"/>
<dbReference type="EMBL" id="PXOG01000056">
    <property type="protein sequence ID" value="RGP78986.1"/>
    <property type="molecule type" value="Genomic_DNA"/>
</dbReference>
<dbReference type="Proteomes" id="UP000266234">
    <property type="component" value="Unassembled WGS sequence"/>
</dbReference>
<feature type="signal peptide" evidence="1">
    <location>
        <begin position="1"/>
        <end position="16"/>
    </location>
</feature>
<protein>
    <submittedName>
        <fullName evidence="2">Transcription factor</fullName>
    </submittedName>
</protein>
<organism evidence="2 3">
    <name type="scientific">Fusarium longipes</name>
    <dbReference type="NCBI Taxonomy" id="694270"/>
    <lineage>
        <taxon>Eukaryota</taxon>
        <taxon>Fungi</taxon>
        <taxon>Dikarya</taxon>
        <taxon>Ascomycota</taxon>
        <taxon>Pezizomycotina</taxon>
        <taxon>Sordariomycetes</taxon>
        <taxon>Hypocreomycetidae</taxon>
        <taxon>Hypocreales</taxon>
        <taxon>Nectriaceae</taxon>
        <taxon>Fusarium</taxon>
    </lineage>
</organism>
<reference evidence="2 3" key="1">
    <citation type="journal article" date="2018" name="PLoS Pathog.">
        <title>Evolution of structural diversity of trichothecenes, a family of toxins produced by plant pathogenic and entomopathogenic fungi.</title>
        <authorList>
            <person name="Proctor R.H."/>
            <person name="McCormick S.P."/>
            <person name="Kim H.S."/>
            <person name="Cardoza R.E."/>
            <person name="Stanley A.M."/>
            <person name="Lindo L."/>
            <person name="Kelly A."/>
            <person name="Brown D.W."/>
            <person name="Lee T."/>
            <person name="Vaughan M.M."/>
            <person name="Alexander N.J."/>
            <person name="Busman M."/>
            <person name="Gutierrez S."/>
        </authorList>
    </citation>
    <scope>NUCLEOTIDE SEQUENCE [LARGE SCALE GENOMIC DNA]</scope>
    <source>
        <strain evidence="2 3">NRRL 20695</strain>
    </source>
</reference>
<accession>A0A395T3C9</accession>
<comment type="caution">
    <text evidence="2">The sequence shown here is derived from an EMBL/GenBank/DDBJ whole genome shotgun (WGS) entry which is preliminary data.</text>
</comment>
<keyword evidence="1" id="KW-0732">Signal</keyword>
<dbReference type="OrthoDB" id="5383526at2759"/>
<gene>
    <name evidence="2" type="ORF">FLONG3_2892</name>
</gene>
<evidence type="ECO:0000256" key="1">
    <source>
        <dbReference type="SAM" id="SignalP"/>
    </source>
</evidence>
<feature type="chain" id="PRO_5017487337" evidence="1">
    <location>
        <begin position="17"/>
        <end position="159"/>
    </location>
</feature>